<dbReference type="Pfam" id="PF00858">
    <property type="entry name" value="ASC"/>
    <property type="match status" value="1"/>
</dbReference>
<comment type="caution">
    <text evidence="14">The sequence shown here is derived from an EMBL/GenBank/DDBJ whole genome shotgun (WGS) entry which is preliminary data.</text>
</comment>
<dbReference type="EMBL" id="QCYY01003221">
    <property type="protein sequence ID" value="ROT64631.1"/>
    <property type="molecule type" value="Genomic_DNA"/>
</dbReference>
<evidence type="ECO:0000256" key="4">
    <source>
        <dbReference type="ARBA" id="ARBA00022461"/>
    </source>
</evidence>
<evidence type="ECO:0000256" key="3">
    <source>
        <dbReference type="ARBA" id="ARBA00022448"/>
    </source>
</evidence>
<evidence type="ECO:0000256" key="6">
    <source>
        <dbReference type="ARBA" id="ARBA00022989"/>
    </source>
</evidence>
<sequence>MLSPQTRNNAIPPRTYIATPQHAAYPYLPAAHLRALTIKHARGLLRLRAAAECPGGRAETINLQHKSRVNFPAVTVCNQNRISCWKLQERMLKQLSVSVEGEDSTRLVELYNFTRCGVDGIGCSKVHEIYHRFFSREKGSIPENLANKDVCLHCSTILAEYINMCYVENLQKPTQALTYIWRERDCYSQMKNQNLEFGDQIIQESLDNCFGVPFKTNNSATPSTAETSSKVDPLAVDSQTSTNLDAPGLRVKRQNSRIATKLIKTISRDEMSPSEDHDLKMNFLVEYMDLNHQLKKDIGYDFRELIKDCTFMGLKCMDESHFVYSHSPSYGNCYIFNERGNYTTSLTGPTFSLSLVIDAKENTYLPKMLTEKVGARVAVHKPKTQPLMSEEAMDVPPGMSSSIALKEVRGGHSGRRTTLKRLAYPFDANCTSGWNNTEYRYNKDTVYTLTECLNMCLQRLFVDDCGCYWRIIRTSSFFSEITVFPESHLQSH</sequence>
<evidence type="ECO:0000313" key="14">
    <source>
        <dbReference type="EMBL" id="ROT64631.1"/>
    </source>
</evidence>
<organism evidence="14 15">
    <name type="scientific">Penaeus vannamei</name>
    <name type="common">Whiteleg shrimp</name>
    <name type="synonym">Litopenaeus vannamei</name>
    <dbReference type="NCBI Taxonomy" id="6689"/>
    <lineage>
        <taxon>Eukaryota</taxon>
        <taxon>Metazoa</taxon>
        <taxon>Ecdysozoa</taxon>
        <taxon>Arthropoda</taxon>
        <taxon>Crustacea</taxon>
        <taxon>Multicrustacea</taxon>
        <taxon>Malacostraca</taxon>
        <taxon>Eumalacostraca</taxon>
        <taxon>Eucarida</taxon>
        <taxon>Decapoda</taxon>
        <taxon>Dendrobranchiata</taxon>
        <taxon>Penaeoidea</taxon>
        <taxon>Penaeidae</taxon>
        <taxon>Penaeus</taxon>
    </lineage>
</organism>
<keyword evidence="7" id="KW-0915">Sodium</keyword>
<accession>A0A3R7M1F8</accession>
<keyword evidence="3 12" id="KW-0813">Transport</keyword>
<reference evidence="14 15" key="2">
    <citation type="submission" date="2019-01" db="EMBL/GenBank/DDBJ databases">
        <title>The decoding of complex shrimp genome reveals the adaptation for benthos swimmer, frequently molting mechanism and breeding impact on genome.</title>
        <authorList>
            <person name="Sun Y."/>
            <person name="Gao Y."/>
            <person name="Yu Y."/>
        </authorList>
    </citation>
    <scope>NUCLEOTIDE SEQUENCE [LARGE SCALE GENOMIC DNA]</scope>
    <source>
        <tissue evidence="14">Muscle</tissue>
    </source>
</reference>
<evidence type="ECO:0000256" key="10">
    <source>
        <dbReference type="ARBA" id="ARBA00023201"/>
    </source>
</evidence>
<evidence type="ECO:0000256" key="13">
    <source>
        <dbReference type="SAM" id="MobiDB-lite"/>
    </source>
</evidence>
<keyword evidence="5 12" id="KW-0812">Transmembrane</keyword>
<proteinExistence type="inferred from homology"/>
<dbReference type="Proteomes" id="UP000283509">
    <property type="component" value="Unassembled WGS sequence"/>
</dbReference>
<evidence type="ECO:0000256" key="2">
    <source>
        <dbReference type="ARBA" id="ARBA00007193"/>
    </source>
</evidence>
<evidence type="ECO:0000256" key="8">
    <source>
        <dbReference type="ARBA" id="ARBA00023065"/>
    </source>
</evidence>
<evidence type="ECO:0000256" key="9">
    <source>
        <dbReference type="ARBA" id="ARBA00023136"/>
    </source>
</evidence>
<evidence type="ECO:0000256" key="12">
    <source>
        <dbReference type="RuleBase" id="RU000679"/>
    </source>
</evidence>
<dbReference type="InterPro" id="IPR001873">
    <property type="entry name" value="ENaC"/>
</dbReference>
<keyword evidence="8 12" id="KW-0406">Ion transport</keyword>
<keyword evidence="10 12" id="KW-0739">Sodium transport</keyword>
<dbReference type="PRINTS" id="PR01078">
    <property type="entry name" value="AMINACHANNEL"/>
</dbReference>
<keyword evidence="11 12" id="KW-0407">Ion channel</keyword>
<dbReference type="OrthoDB" id="6382381at2759"/>
<comment type="similarity">
    <text evidence="2 12">Belongs to the amiloride-sensitive sodium channel (TC 1.A.6) family.</text>
</comment>
<evidence type="ECO:0000256" key="11">
    <source>
        <dbReference type="ARBA" id="ARBA00023303"/>
    </source>
</evidence>
<dbReference type="AlphaFoldDB" id="A0A3R7M1F8"/>
<feature type="compositionally biased region" description="Polar residues" evidence="13">
    <location>
        <begin position="219"/>
        <end position="230"/>
    </location>
</feature>
<comment type="subcellular location">
    <subcellularLocation>
        <location evidence="1">Membrane</location>
        <topology evidence="1">Multi-pass membrane protein</topology>
    </subcellularLocation>
</comment>
<dbReference type="Gene3D" id="2.60.470.10">
    <property type="entry name" value="Acid-sensing ion channels like domains"/>
    <property type="match status" value="1"/>
</dbReference>
<keyword evidence="9" id="KW-0472">Membrane</keyword>
<keyword evidence="4 12" id="KW-0894">Sodium channel</keyword>
<keyword evidence="6" id="KW-1133">Transmembrane helix</keyword>
<evidence type="ECO:0000256" key="5">
    <source>
        <dbReference type="ARBA" id="ARBA00022692"/>
    </source>
</evidence>
<gene>
    <name evidence="14" type="ORF">C7M84_017434</name>
</gene>
<feature type="region of interest" description="Disordered" evidence="13">
    <location>
        <begin position="219"/>
        <end position="241"/>
    </location>
</feature>
<evidence type="ECO:0000256" key="1">
    <source>
        <dbReference type="ARBA" id="ARBA00004141"/>
    </source>
</evidence>
<name>A0A3R7M1F8_PENVA</name>
<dbReference type="GO" id="GO:0015280">
    <property type="term" value="F:ligand-gated sodium channel activity"/>
    <property type="evidence" value="ECO:0007669"/>
    <property type="project" value="TreeGrafter"/>
</dbReference>
<evidence type="ECO:0000256" key="7">
    <source>
        <dbReference type="ARBA" id="ARBA00023053"/>
    </source>
</evidence>
<protein>
    <submittedName>
        <fullName evidence="14">Degenerin-like protein asic-1</fullName>
    </submittedName>
</protein>
<reference evidence="14 15" key="1">
    <citation type="submission" date="2018-04" db="EMBL/GenBank/DDBJ databases">
        <authorList>
            <person name="Zhang X."/>
            <person name="Yuan J."/>
            <person name="Li F."/>
            <person name="Xiang J."/>
        </authorList>
    </citation>
    <scope>NUCLEOTIDE SEQUENCE [LARGE SCALE GENOMIC DNA]</scope>
    <source>
        <tissue evidence="14">Muscle</tissue>
    </source>
</reference>
<dbReference type="GO" id="GO:0005886">
    <property type="term" value="C:plasma membrane"/>
    <property type="evidence" value="ECO:0007669"/>
    <property type="project" value="TreeGrafter"/>
</dbReference>
<evidence type="ECO:0000313" key="15">
    <source>
        <dbReference type="Proteomes" id="UP000283509"/>
    </source>
</evidence>
<dbReference type="PANTHER" id="PTHR11690:SF248">
    <property type="entry name" value="PICKPOCKET 17, ISOFORM A"/>
    <property type="match status" value="1"/>
</dbReference>
<dbReference type="PANTHER" id="PTHR11690">
    <property type="entry name" value="AMILORIDE-SENSITIVE SODIUM CHANNEL-RELATED"/>
    <property type="match status" value="1"/>
</dbReference>
<keyword evidence="15" id="KW-1185">Reference proteome</keyword>
<dbReference type="STRING" id="6689.A0A3R7M1F8"/>